<dbReference type="GO" id="GO:0030692">
    <property type="term" value="C:Noc4p-Nop14p complex"/>
    <property type="evidence" value="ECO:0007669"/>
    <property type="project" value="TreeGrafter"/>
</dbReference>
<keyword evidence="3" id="KW-0690">Ribosome biogenesis</keyword>
<feature type="region of interest" description="Disordered" evidence="7">
    <location>
        <begin position="136"/>
        <end position="263"/>
    </location>
</feature>
<comment type="caution">
    <text evidence="8">The sequence shown here is derived from an EMBL/GenBank/DDBJ whole genome shotgun (WGS) entry which is preliminary data.</text>
</comment>
<dbReference type="GO" id="GO:0030490">
    <property type="term" value="P:maturation of SSU-rRNA"/>
    <property type="evidence" value="ECO:0007669"/>
    <property type="project" value="TreeGrafter"/>
</dbReference>
<dbReference type="STRING" id="1047168.A0A0F4GRS2"/>
<gene>
    <name evidence="8" type="ORF">TI39_contig341g00001</name>
</gene>
<name>A0A0F4GRS2_9PEZI</name>
<dbReference type="Proteomes" id="UP000033647">
    <property type="component" value="Unassembled WGS sequence"/>
</dbReference>
<evidence type="ECO:0000313" key="8">
    <source>
        <dbReference type="EMBL" id="KJY00140.1"/>
    </source>
</evidence>
<feature type="region of interest" description="Disordered" evidence="7">
    <location>
        <begin position="854"/>
        <end position="886"/>
    </location>
</feature>
<evidence type="ECO:0000256" key="1">
    <source>
        <dbReference type="ARBA" id="ARBA00004604"/>
    </source>
</evidence>
<feature type="compositionally biased region" description="Basic and acidic residues" evidence="7">
    <location>
        <begin position="782"/>
        <end position="807"/>
    </location>
</feature>
<feature type="compositionally biased region" description="Basic and acidic residues" evidence="7">
    <location>
        <begin position="862"/>
        <end position="877"/>
    </location>
</feature>
<feature type="region of interest" description="Disordered" evidence="7">
    <location>
        <begin position="1"/>
        <end position="106"/>
    </location>
</feature>
<evidence type="ECO:0000256" key="5">
    <source>
        <dbReference type="ARBA" id="ARBA00023242"/>
    </source>
</evidence>
<feature type="compositionally biased region" description="Basic and acidic residues" evidence="7">
    <location>
        <begin position="136"/>
        <end position="148"/>
    </location>
</feature>
<dbReference type="Pfam" id="PF04147">
    <property type="entry name" value="Nop14"/>
    <property type="match status" value="2"/>
</dbReference>
<organism evidence="8 9">
    <name type="scientific">Zymoseptoria brevis</name>
    <dbReference type="NCBI Taxonomy" id="1047168"/>
    <lineage>
        <taxon>Eukaryota</taxon>
        <taxon>Fungi</taxon>
        <taxon>Dikarya</taxon>
        <taxon>Ascomycota</taxon>
        <taxon>Pezizomycotina</taxon>
        <taxon>Dothideomycetes</taxon>
        <taxon>Dothideomycetidae</taxon>
        <taxon>Mycosphaerellales</taxon>
        <taxon>Mycosphaerellaceae</taxon>
        <taxon>Zymoseptoria</taxon>
    </lineage>
</organism>
<dbReference type="EMBL" id="LAFY01000333">
    <property type="protein sequence ID" value="KJY00140.1"/>
    <property type="molecule type" value="Genomic_DNA"/>
</dbReference>
<feature type="compositionally biased region" description="Acidic residues" evidence="7">
    <location>
        <begin position="452"/>
        <end position="474"/>
    </location>
</feature>
<evidence type="ECO:0000256" key="4">
    <source>
        <dbReference type="ARBA" id="ARBA00022552"/>
    </source>
</evidence>
<dbReference type="PANTHER" id="PTHR23183">
    <property type="entry name" value="NOP14"/>
    <property type="match status" value="1"/>
</dbReference>
<feature type="compositionally biased region" description="Basic and acidic residues" evidence="7">
    <location>
        <begin position="333"/>
        <end position="385"/>
    </location>
</feature>
<dbReference type="InterPro" id="IPR007276">
    <property type="entry name" value="Nop14"/>
</dbReference>
<reference evidence="8 9" key="1">
    <citation type="submission" date="2015-03" db="EMBL/GenBank/DDBJ databases">
        <title>RNA-seq based gene annotation and comparative genomics of four Zymoseptoria species reveal species-specific pathogenicity related genes and transposable element activity.</title>
        <authorList>
            <person name="Grandaubert J."/>
            <person name="Bhattacharyya A."/>
            <person name="Stukenbrock E.H."/>
        </authorList>
    </citation>
    <scope>NUCLEOTIDE SEQUENCE [LARGE SCALE GENOMIC DNA]</scope>
    <source>
        <strain evidence="8 9">Zb18110</strain>
    </source>
</reference>
<dbReference type="GO" id="GO:0032040">
    <property type="term" value="C:small-subunit processome"/>
    <property type="evidence" value="ECO:0007669"/>
    <property type="project" value="InterPro"/>
</dbReference>
<dbReference type="AlphaFoldDB" id="A0A0F4GRS2"/>
<evidence type="ECO:0000256" key="7">
    <source>
        <dbReference type="SAM" id="MobiDB-lite"/>
    </source>
</evidence>
<comment type="similarity">
    <text evidence="2">Belongs to the NOP14 family.</text>
</comment>
<accession>A0A0F4GRS2</accession>
<sequence>MPPSQLKRLKASLREQGLSNQQKSKKQKKQSASAKSTSERNNRAAALQQIRDSFNPFEHKSISSRPEKFSSTSISNCNNGAGGGYKAVLHRPGVSKSRGEEMRRGTLLPEMRRRNKVGGLVDRRIGEGDVDMTPEERAVQRFAREKERKAKGRGMFDLEGSDDEGGDLLTHGGRKVEDLVADDFQDESVEGSEDEEEELFTRKRRRESDEGEDEEGEEEVDGDEDDQPERKKTKKEVMHELIAKSKMHKYERQKVKEDDDDLREELDKGFGEILGLLQGVKKPPPPPKASEPAAVESNGPIVNPDRQKLLDGMERSQADKDYDVRMKQLATDTRAKPSDRAKTAEEKAADEAAKLQKLEEKRLKRMRGEELPDDEKGGKADKGDGVEDDGLDGGDQEEDYGDEAADFGFTSSAPPAKATKPNEQLVLDDEDEFALEDDLVASGSDAGLSDVESGEGSEDDSDLDMENHEDEEDEFVKGILGPEDGDRVESKGPEVSGANAVVPGTRLAFTHPCPRSHAELLDVVKDIPVDQLITVIQRIRALYHPSLSEANKESMADFSRSLVEHLAYMGNAKQPLAITEQVIRHLHSLSRTYPSEIGEGFRAQLKAFEDRGQPNAGDLIILTAIGSIYPTSDHWHQVVTPAITIMAKWLGLNVPSTTRIVEPTLLTTGAFLVSLCITYQRLSKRLIPEAVRFTLRALSTKSLTLALSTPHLTNLVLLADLYVPLSAFTELFTPFLSVLKSIPSAKPIHSRLKIALSASRLARRPLELHHHKPNPIRTSIPKFEESYNPDKHYDPDKERSDSKKLAAEYKRERKGAIRELRKDANFMAREMLREKKEADVAYEKKYRRLVAEVQGEAAQGGKEWEREKARNDRQKMEAKKKKKAGR</sequence>
<keyword evidence="9" id="KW-1185">Reference proteome</keyword>
<protein>
    <submittedName>
        <fullName evidence="8">rRNA maturation protein/Nop14</fullName>
    </submittedName>
</protein>
<feature type="compositionally biased region" description="Acidic residues" evidence="7">
    <location>
        <begin position="179"/>
        <end position="198"/>
    </location>
</feature>
<comment type="function">
    <text evidence="6">Involved in nucleolar processing of pre-18S ribosomal RNA. Has a role in the nuclear export of 40S pre-ribosomal subunit to the cytoplasm.</text>
</comment>
<keyword evidence="4" id="KW-0698">rRNA processing</keyword>
<evidence type="ECO:0000256" key="3">
    <source>
        <dbReference type="ARBA" id="ARBA00022517"/>
    </source>
</evidence>
<evidence type="ECO:0000256" key="6">
    <source>
        <dbReference type="ARBA" id="ARBA00024695"/>
    </source>
</evidence>
<feature type="region of interest" description="Disordered" evidence="7">
    <location>
        <begin position="767"/>
        <end position="807"/>
    </location>
</feature>
<feature type="region of interest" description="Disordered" evidence="7">
    <location>
        <begin position="276"/>
        <end position="499"/>
    </location>
</feature>
<keyword evidence="5" id="KW-0539">Nucleus</keyword>
<feature type="compositionally biased region" description="Basic and acidic residues" evidence="7">
    <location>
        <begin position="305"/>
        <end position="326"/>
    </location>
</feature>
<evidence type="ECO:0000256" key="2">
    <source>
        <dbReference type="ARBA" id="ARBA00007466"/>
    </source>
</evidence>
<dbReference type="OrthoDB" id="441771at2759"/>
<feature type="compositionally biased region" description="Basic and acidic residues" evidence="7">
    <location>
        <begin position="235"/>
        <end position="257"/>
    </location>
</feature>
<evidence type="ECO:0000313" key="9">
    <source>
        <dbReference type="Proteomes" id="UP000033647"/>
    </source>
</evidence>
<feature type="compositionally biased region" description="Polar residues" evidence="7">
    <location>
        <begin position="69"/>
        <end position="79"/>
    </location>
</feature>
<feature type="compositionally biased region" description="Acidic residues" evidence="7">
    <location>
        <begin position="386"/>
        <end position="405"/>
    </location>
</feature>
<comment type="subcellular location">
    <subcellularLocation>
        <location evidence="1">Nucleus</location>
        <location evidence="1">Nucleolus</location>
    </subcellularLocation>
</comment>
<feature type="compositionally biased region" description="Acidic residues" evidence="7">
    <location>
        <begin position="209"/>
        <end position="227"/>
    </location>
</feature>
<dbReference type="PANTHER" id="PTHR23183:SF0">
    <property type="entry name" value="NUCLEOLAR PROTEIN 14"/>
    <property type="match status" value="1"/>
</dbReference>
<feature type="compositionally biased region" description="Basic and acidic residues" evidence="7">
    <location>
        <begin position="57"/>
        <end position="68"/>
    </location>
</feature>
<feature type="compositionally biased region" description="Acidic residues" evidence="7">
    <location>
        <begin position="426"/>
        <end position="439"/>
    </location>
</feature>
<proteinExistence type="inferred from homology"/>